<evidence type="ECO:0000313" key="9">
    <source>
        <dbReference type="Proteomes" id="UP000019471"/>
    </source>
</evidence>
<keyword evidence="5 6" id="KW-0539">Nucleus</keyword>
<dbReference type="RefSeq" id="XP_007743006.1">
    <property type="nucleotide sequence ID" value="XM_007744816.1"/>
</dbReference>
<dbReference type="STRING" id="1182543.W9XRY9"/>
<comment type="subunit">
    <text evidence="6">Component of the Mediator complex.</text>
</comment>
<dbReference type="InterPro" id="IPR019145">
    <property type="entry name" value="Mediator_Med10"/>
</dbReference>
<dbReference type="GO" id="GO:0016592">
    <property type="term" value="C:mediator complex"/>
    <property type="evidence" value="ECO:0007669"/>
    <property type="project" value="InterPro"/>
</dbReference>
<accession>W9XRY9</accession>
<dbReference type="Pfam" id="PF09748">
    <property type="entry name" value="Med10"/>
    <property type="match status" value="1"/>
</dbReference>
<keyword evidence="3 6" id="KW-0805">Transcription regulation</keyword>
<evidence type="ECO:0000256" key="4">
    <source>
        <dbReference type="ARBA" id="ARBA00023163"/>
    </source>
</evidence>
<dbReference type="GeneID" id="19188933"/>
<proteinExistence type="inferred from homology"/>
<comment type="function">
    <text evidence="6">Component of the Mediator complex, a coactivator involved in the regulated transcription of nearly all RNA polymerase II-dependent genes. Mediator functions as a bridge to convey information from gene-specific regulatory proteins to the basal RNA polymerase II transcription machinery. Mediator is recruited to promoters by direct interactions with regulatory proteins and serves as a scaffold for the assembly of a functional preinitiation complex with RNA polymerase II and the general transcription factors.</text>
</comment>
<dbReference type="Proteomes" id="UP000019471">
    <property type="component" value="Unassembled WGS sequence"/>
</dbReference>
<evidence type="ECO:0000256" key="3">
    <source>
        <dbReference type="ARBA" id="ARBA00023015"/>
    </source>
</evidence>
<feature type="region of interest" description="Disordered" evidence="7">
    <location>
        <begin position="411"/>
        <end position="438"/>
    </location>
</feature>
<dbReference type="OrthoDB" id="337270at2759"/>
<evidence type="ECO:0000256" key="2">
    <source>
        <dbReference type="ARBA" id="ARBA00005389"/>
    </source>
</evidence>
<dbReference type="AlphaFoldDB" id="W9XRY9"/>
<feature type="region of interest" description="Disordered" evidence="7">
    <location>
        <begin position="1"/>
        <end position="71"/>
    </location>
</feature>
<evidence type="ECO:0000256" key="7">
    <source>
        <dbReference type="SAM" id="MobiDB-lite"/>
    </source>
</evidence>
<dbReference type="GO" id="GO:0006357">
    <property type="term" value="P:regulation of transcription by RNA polymerase II"/>
    <property type="evidence" value="ECO:0007669"/>
    <property type="project" value="InterPro"/>
</dbReference>
<comment type="subcellular location">
    <subcellularLocation>
        <location evidence="1 6">Nucleus</location>
    </subcellularLocation>
</comment>
<dbReference type="GO" id="GO:0003712">
    <property type="term" value="F:transcription coregulator activity"/>
    <property type="evidence" value="ECO:0007669"/>
    <property type="project" value="InterPro"/>
</dbReference>
<sequence>MALHKASTPRRGASDAQMTNPHSPSNPDHDKDHGAGVGPPQAKGVGNGAGTPKTPSTRAGRVGRNFRNDRTQRVVRHQKTAYVYRIGIRLPKEKLRLFPRYNGKVGKFLHDGNGPFVTLKVPPLHTILHGGRGQIRINTSATAVSATILPASPGTLLSGTPSIFSEVGRHSGLITPITNESSPEGTWPTDHLGHECRGAETELLLATTTGSRIVHDQPRLFRHDTRHPAASTSFEDLLAFSSKFRSDFEDLPVAERLLRISNANDTTMAPVKDTSNVHNTIKDIIQHLTDIQIQTHGYIPATQDLLVDKLTDLANSLSQLKHLTSPTESPNNYIHQVAIAPEIVDYVDDGRNPDIFTRDFVENVQRGNAVINGKQQAFKEFTEIFAQKLKEGIPGVSREVDRVLKNAGFNKQDGAMANGDEQMALQHGDGKENGPSNG</sequence>
<evidence type="ECO:0000256" key="5">
    <source>
        <dbReference type="ARBA" id="ARBA00023242"/>
    </source>
</evidence>
<dbReference type="eggNOG" id="KOG3046">
    <property type="taxonomic scope" value="Eukaryota"/>
</dbReference>
<evidence type="ECO:0000256" key="1">
    <source>
        <dbReference type="ARBA" id="ARBA00004123"/>
    </source>
</evidence>
<gene>
    <name evidence="6" type="primary">MED10</name>
    <name evidence="8" type="ORF">A1O5_04208</name>
</gene>
<protein>
    <recommendedName>
        <fullName evidence="6">Mediator of RNA polymerase II transcription subunit 10</fullName>
    </recommendedName>
    <alternativeName>
        <fullName evidence="6">Mediator complex subunit 10</fullName>
    </alternativeName>
</protein>
<dbReference type="HOGENOM" id="CLU_054229_0_0_1"/>
<name>W9XRY9_9EURO</name>
<keyword evidence="9" id="KW-1185">Reference proteome</keyword>
<comment type="similarity">
    <text evidence="2 6">Belongs to the Mediator complex subunit 10 family.</text>
</comment>
<evidence type="ECO:0000256" key="6">
    <source>
        <dbReference type="RuleBase" id="RU364146"/>
    </source>
</evidence>
<comment type="caution">
    <text evidence="8">The sequence shown here is derived from an EMBL/GenBank/DDBJ whole genome shotgun (WGS) entry which is preliminary data.</text>
</comment>
<reference evidence="8 9" key="1">
    <citation type="submission" date="2013-03" db="EMBL/GenBank/DDBJ databases">
        <title>The Genome Sequence of Cladophialophora psammophila CBS 110553.</title>
        <authorList>
            <consortium name="The Broad Institute Genomics Platform"/>
            <person name="Cuomo C."/>
            <person name="de Hoog S."/>
            <person name="Gorbushina A."/>
            <person name="Walker B."/>
            <person name="Young S.K."/>
            <person name="Zeng Q."/>
            <person name="Gargeya S."/>
            <person name="Fitzgerald M."/>
            <person name="Haas B."/>
            <person name="Abouelleil A."/>
            <person name="Allen A.W."/>
            <person name="Alvarado L."/>
            <person name="Arachchi H.M."/>
            <person name="Berlin A.M."/>
            <person name="Chapman S.B."/>
            <person name="Gainer-Dewar J."/>
            <person name="Goldberg J."/>
            <person name="Griggs A."/>
            <person name="Gujja S."/>
            <person name="Hansen M."/>
            <person name="Howarth C."/>
            <person name="Imamovic A."/>
            <person name="Ireland A."/>
            <person name="Larimer J."/>
            <person name="McCowan C."/>
            <person name="Murphy C."/>
            <person name="Pearson M."/>
            <person name="Poon T.W."/>
            <person name="Priest M."/>
            <person name="Roberts A."/>
            <person name="Saif S."/>
            <person name="Shea T."/>
            <person name="Sisk P."/>
            <person name="Sykes S."/>
            <person name="Wortman J."/>
            <person name="Nusbaum C."/>
            <person name="Birren B."/>
        </authorList>
    </citation>
    <scope>NUCLEOTIDE SEQUENCE [LARGE SCALE GENOMIC DNA]</scope>
    <source>
        <strain evidence="8 9">CBS 110553</strain>
    </source>
</reference>
<dbReference type="EMBL" id="AMGX01000005">
    <property type="protein sequence ID" value="EXJ73059.1"/>
    <property type="molecule type" value="Genomic_DNA"/>
</dbReference>
<keyword evidence="4 6" id="KW-0804">Transcription</keyword>
<feature type="compositionally biased region" description="Polar residues" evidence="7">
    <location>
        <begin position="16"/>
        <end position="26"/>
    </location>
</feature>
<organism evidence="8 9">
    <name type="scientific">Cladophialophora psammophila CBS 110553</name>
    <dbReference type="NCBI Taxonomy" id="1182543"/>
    <lineage>
        <taxon>Eukaryota</taxon>
        <taxon>Fungi</taxon>
        <taxon>Dikarya</taxon>
        <taxon>Ascomycota</taxon>
        <taxon>Pezizomycotina</taxon>
        <taxon>Eurotiomycetes</taxon>
        <taxon>Chaetothyriomycetidae</taxon>
        <taxon>Chaetothyriales</taxon>
        <taxon>Herpotrichiellaceae</taxon>
        <taxon>Cladophialophora</taxon>
    </lineage>
</organism>
<evidence type="ECO:0000313" key="8">
    <source>
        <dbReference type="EMBL" id="EXJ73059.1"/>
    </source>
</evidence>
<keyword evidence="6" id="KW-0010">Activator</keyword>